<feature type="compositionally biased region" description="Basic residues" evidence="1">
    <location>
        <begin position="201"/>
        <end position="212"/>
    </location>
</feature>
<name>A0A0C2W0G0_AMAMK</name>
<feature type="compositionally biased region" description="Basic and acidic residues" evidence="1">
    <location>
        <begin position="333"/>
        <end position="358"/>
    </location>
</feature>
<feature type="compositionally biased region" description="Polar residues" evidence="1">
    <location>
        <begin position="445"/>
        <end position="462"/>
    </location>
</feature>
<feature type="compositionally biased region" description="Basic and acidic residues" evidence="1">
    <location>
        <begin position="289"/>
        <end position="302"/>
    </location>
</feature>
<feature type="compositionally biased region" description="Basic and acidic residues" evidence="1">
    <location>
        <begin position="236"/>
        <end position="267"/>
    </location>
</feature>
<feature type="region of interest" description="Disordered" evidence="1">
    <location>
        <begin position="199"/>
        <end position="318"/>
    </location>
</feature>
<evidence type="ECO:0000256" key="1">
    <source>
        <dbReference type="SAM" id="MobiDB-lite"/>
    </source>
</evidence>
<keyword evidence="3" id="KW-1185">Reference proteome</keyword>
<dbReference type="InParanoid" id="A0A0C2W0G0"/>
<gene>
    <name evidence="2" type="ORF">M378DRAFT_18763</name>
</gene>
<feature type="compositionally biased region" description="Basic residues" evidence="1">
    <location>
        <begin position="226"/>
        <end position="235"/>
    </location>
</feature>
<feature type="compositionally biased region" description="Basic and acidic residues" evidence="1">
    <location>
        <begin position="120"/>
        <end position="139"/>
    </location>
</feature>
<dbReference type="HOGENOM" id="CLU_026717_0_0_1"/>
<feature type="region of interest" description="Disordered" evidence="1">
    <location>
        <begin position="113"/>
        <end position="171"/>
    </location>
</feature>
<proteinExistence type="predicted"/>
<evidence type="ECO:0000313" key="2">
    <source>
        <dbReference type="EMBL" id="KIL54572.1"/>
    </source>
</evidence>
<feature type="compositionally biased region" description="Polar residues" evidence="1">
    <location>
        <begin position="303"/>
        <end position="318"/>
    </location>
</feature>
<organism evidence="2 3">
    <name type="scientific">Amanita muscaria (strain Koide BX008)</name>
    <dbReference type="NCBI Taxonomy" id="946122"/>
    <lineage>
        <taxon>Eukaryota</taxon>
        <taxon>Fungi</taxon>
        <taxon>Dikarya</taxon>
        <taxon>Basidiomycota</taxon>
        <taxon>Agaricomycotina</taxon>
        <taxon>Agaricomycetes</taxon>
        <taxon>Agaricomycetidae</taxon>
        <taxon>Agaricales</taxon>
        <taxon>Pluteineae</taxon>
        <taxon>Amanitaceae</taxon>
        <taxon>Amanita</taxon>
    </lineage>
</organism>
<feature type="region of interest" description="Disordered" evidence="1">
    <location>
        <begin position="445"/>
        <end position="487"/>
    </location>
</feature>
<feature type="compositionally biased region" description="Polar residues" evidence="1">
    <location>
        <begin position="271"/>
        <end position="288"/>
    </location>
</feature>
<dbReference type="AlphaFoldDB" id="A0A0C2W0G0"/>
<dbReference type="Proteomes" id="UP000054549">
    <property type="component" value="Unassembled WGS sequence"/>
</dbReference>
<evidence type="ECO:0000313" key="3">
    <source>
        <dbReference type="Proteomes" id="UP000054549"/>
    </source>
</evidence>
<sequence>MECTTAKPAIKPNQPPIPEEILLNHFPEKHSKFLKHKESLKTHIRTCSDNYHYIKANSKGVLPEKAKFILLKTWYDKYWYFVNKLQDYVDEYYKECAQMIKLGTYEMKRRSETVAATSQVHRDEHHSNSSHARLKDSQRAPKPMASTLRSKQSSHEASSSLPETATDAPDIEQTEYSWTKGFDHALETLRQCLLKSERASHRSYHVRPRAKPNHPVDVETTQMRPSSHRSHPRPQRKVECAHSEPHAITQEGRKPSTEAVPHREQRPKPAPSSQSDWKQTIAQTSKNFDSSESRFNSHEKPSRQTSSHAANVETNPPSHYTLTRVHAETDYDNFKSDSHSLTRDDSKSPHHTEIESKKTHGIWRASRGSAETLSRVKLSEYSDVVTKPQKIKSENASLTPRASRDHMDDDRRTSHVWKPPDEKIGRLQRSYAVNSSVDNMSVETYSLKDNSESKNASLTPRNCMSDDRMDPRKRTLKPPDKDIGSSQRSCVVNDTVDSMSVRRHSLLTNKGRIVHTQPIRSSLELLEPFIESSCGTLSKSHTQCEQKPTDKEISRLQWPYVVNSNVDLASVIKCSPVKPEAQTVPLRPTRSLQGLPDSYPELEWRAHSNSKLCMPRARKPPDKYVSRGFQPETLRFINTGARHISKMLLPAFDSVRCRQTRMIPRLEPNG</sequence>
<feature type="compositionally biased region" description="Basic and acidic residues" evidence="1">
    <location>
        <begin position="402"/>
        <end position="418"/>
    </location>
</feature>
<accession>A0A0C2W0G0</accession>
<feature type="region of interest" description="Disordered" evidence="1">
    <location>
        <begin position="391"/>
        <end position="418"/>
    </location>
</feature>
<dbReference type="EMBL" id="KN818698">
    <property type="protein sequence ID" value="KIL54572.1"/>
    <property type="molecule type" value="Genomic_DNA"/>
</dbReference>
<feature type="compositionally biased region" description="Basic and acidic residues" evidence="1">
    <location>
        <begin position="464"/>
        <end position="483"/>
    </location>
</feature>
<feature type="compositionally biased region" description="Polar residues" evidence="1">
    <location>
        <begin position="147"/>
        <end position="163"/>
    </location>
</feature>
<protein>
    <submittedName>
        <fullName evidence="2">Uncharacterized protein</fullName>
    </submittedName>
</protein>
<reference evidence="2 3" key="1">
    <citation type="submission" date="2014-04" db="EMBL/GenBank/DDBJ databases">
        <title>Evolutionary Origins and Diversification of the Mycorrhizal Mutualists.</title>
        <authorList>
            <consortium name="DOE Joint Genome Institute"/>
            <consortium name="Mycorrhizal Genomics Consortium"/>
            <person name="Kohler A."/>
            <person name="Kuo A."/>
            <person name="Nagy L.G."/>
            <person name="Floudas D."/>
            <person name="Copeland A."/>
            <person name="Barry K.W."/>
            <person name="Cichocki N."/>
            <person name="Veneault-Fourrey C."/>
            <person name="LaButti K."/>
            <person name="Lindquist E.A."/>
            <person name="Lipzen A."/>
            <person name="Lundell T."/>
            <person name="Morin E."/>
            <person name="Murat C."/>
            <person name="Riley R."/>
            <person name="Ohm R."/>
            <person name="Sun H."/>
            <person name="Tunlid A."/>
            <person name="Henrissat B."/>
            <person name="Grigoriev I.V."/>
            <person name="Hibbett D.S."/>
            <person name="Martin F."/>
        </authorList>
    </citation>
    <scope>NUCLEOTIDE SEQUENCE [LARGE SCALE GENOMIC DNA]</scope>
    <source>
        <strain evidence="2 3">Koide BX008</strain>
    </source>
</reference>
<feature type="region of interest" description="Disordered" evidence="1">
    <location>
        <begin position="333"/>
        <end position="370"/>
    </location>
</feature>